<reference evidence="3 4" key="1">
    <citation type="submission" date="2011-02" db="EMBL/GenBank/DDBJ databases">
        <authorList>
            <person name="Weinstock G."/>
            <person name="Sodergren E."/>
            <person name="Clifton S."/>
            <person name="Fulton L."/>
            <person name="Fulton B."/>
            <person name="Courtney L."/>
            <person name="Fronick C."/>
            <person name="Harrison M."/>
            <person name="Strong C."/>
            <person name="Farmer C."/>
            <person name="Delahaunty K."/>
            <person name="Markovic C."/>
            <person name="Hall O."/>
            <person name="Minx P."/>
            <person name="Tomlinson C."/>
            <person name="Mitreva M."/>
            <person name="Hou S."/>
            <person name="Chen J."/>
            <person name="Wollam A."/>
            <person name="Pepin K.H."/>
            <person name="Johnson M."/>
            <person name="Bhonagiri V."/>
            <person name="Zhang X."/>
            <person name="Suruliraj S."/>
            <person name="Warren W."/>
            <person name="Chinwalla A."/>
            <person name="Mardis E.R."/>
            <person name="Wilson R.K."/>
        </authorList>
    </citation>
    <scope>NUCLEOTIDE SEQUENCE [LARGE SCALE GENOMIC DNA]</scope>
    <source>
        <strain evidence="3 4">YIT 11859</strain>
    </source>
</reference>
<dbReference type="PANTHER" id="PTHR22916:SF3">
    <property type="entry name" value="UDP-GLCNAC:BETAGAL BETA-1,3-N-ACETYLGLUCOSAMINYLTRANSFERASE-LIKE PROTEIN 1"/>
    <property type="match status" value="1"/>
</dbReference>
<proteinExistence type="predicted"/>
<keyword evidence="3" id="KW-0808">Transferase</keyword>
<evidence type="ECO:0000313" key="4">
    <source>
        <dbReference type="Proteomes" id="UP000005156"/>
    </source>
</evidence>
<dbReference type="SUPFAM" id="SSF53448">
    <property type="entry name" value="Nucleotide-diphospho-sugar transferases"/>
    <property type="match status" value="1"/>
</dbReference>
<dbReference type="AlphaFoldDB" id="F3QHS4"/>
<protein>
    <submittedName>
        <fullName evidence="3">Glycosyltransferase, group 2 family protein</fullName>
    </submittedName>
</protein>
<dbReference type="Proteomes" id="UP000005156">
    <property type="component" value="Unassembled WGS sequence"/>
</dbReference>
<keyword evidence="4" id="KW-1185">Reference proteome</keyword>
<keyword evidence="1" id="KW-0812">Transmembrane</keyword>
<feature type="transmembrane region" description="Helical" evidence="1">
    <location>
        <begin position="309"/>
        <end position="333"/>
    </location>
</feature>
<dbReference type="Gene3D" id="3.90.550.10">
    <property type="entry name" value="Spore Coat Polysaccharide Biosynthesis Protein SpsA, Chain A"/>
    <property type="match status" value="1"/>
</dbReference>
<dbReference type="CDD" id="cd00761">
    <property type="entry name" value="Glyco_tranf_GTA_type"/>
    <property type="match status" value="1"/>
</dbReference>
<gene>
    <name evidence="3" type="ORF">HMPREF9439_00471</name>
</gene>
<keyword evidence="1" id="KW-1133">Transmembrane helix</keyword>
<dbReference type="OrthoDB" id="9798249at2"/>
<dbReference type="HOGENOM" id="CLU_025996_25_0_4"/>
<dbReference type="Pfam" id="PF00535">
    <property type="entry name" value="Glycos_transf_2"/>
    <property type="match status" value="1"/>
</dbReference>
<dbReference type="RefSeq" id="WP_008863529.1">
    <property type="nucleotide sequence ID" value="NZ_GL883684.1"/>
</dbReference>
<evidence type="ECO:0000313" key="3">
    <source>
        <dbReference type="EMBL" id="EGG56988.1"/>
    </source>
</evidence>
<dbReference type="InterPro" id="IPR001173">
    <property type="entry name" value="Glyco_trans_2-like"/>
</dbReference>
<evidence type="ECO:0000256" key="1">
    <source>
        <dbReference type="SAM" id="Phobius"/>
    </source>
</evidence>
<dbReference type="InterPro" id="IPR029044">
    <property type="entry name" value="Nucleotide-diphossugar_trans"/>
</dbReference>
<accession>F3QHS4</accession>
<comment type="caution">
    <text evidence="3">The sequence shown here is derived from an EMBL/GenBank/DDBJ whole genome shotgun (WGS) entry which is preliminary data.</text>
</comment>
<organism evidence="3 4">
    <name type="scientific">Parasutterella excrementihominis YIT 11859</name>
    <dbReference type="NCBI Taxonomy" id="762966"/>
    <lineage>
        <taxon>Bacteria</taxon>
        <taxon>Pseudomonadati</taxon>
        <taxon>Pseudomonadota</taxon>
        <taxon>Betaproteobacteria</taxon>
        <taxon>Burkholderiales</taxon>
        <taxon>Sutterellaceae</taxon>
        <taxon>Parasutterella</taxon>
    </lineage>
</organism>
<dbReference type="PANTHER" id="PTHR22916">
    <property type="entry name" value="GLYCOSYLTRANSFERASE"/>
    <property type="match status" value="1"/>
</dbReference>
<name>F3QHS4_9BURK</name>
<keyword evidence="1" id="KW-0472">Membrane</keyword>
<dbReference type="GeneID" id="43347988"/>
<feature type="domain" description="Glycosyltransferase 2-like" evidence="2">
    <location>
        <begin position="9"/>
        <end position="135"/>
    </location>
</feature>
<dbReference type="eggNOG" id="COG1216">
    <property type="taxonomic scope" value="Bacteria"/>
</dbReference>
<evidence type="ECO:0000259" key="2">
    <source>
        <dbReference type="Pfam" id="PF00535"/>
    </source>
</evidence>
<sequence length="345" mass="40098">MNNKNILYSIIIASWNAEDTIVDAVLSVTCQLKENYEVIVVDDCSTDNTYQRLRISFQFNPNVKIYKNIKNMGPSASRNFGILRSRGEYIGFLDADDTYADGLFDIVSQTIAKNEPEVIKFGLKEIYNKFEKSVSSLSFFSDKRKEICRKSIELEGLPLFGYSTNGFYNASVLKQNQFLFDPKLRFAEDFFFNYDVFKKVEKFEFIDFLGYSYNKKSNNSLSQKKVENYGLLYKNKISLLCDWARRNDCFSECQGDLFFLLTKTIYSSTVREIQEGRIFKTYKNIMMFFETKEFESLIPNSPIKGIRRIVYFPILIKSPILIVLFSLIISIVIKINPVVLKALNK</sequence>
<dbReference type="EMBL" id="AFBP01000011">
    <property type="protein sequence ID" value="EGG56988.1"/>
    <property type="molecule type" value="Genomic_DNA"/>
</dbReference>
<dbReference type="GO" id="GO:0016758">
    <property type="term" value="F:hexosyltransferase activity"/>
    <property type="evidence" value="ECO:0007669"/>
    <property type="project" value="UniProtKB-ARBA"/>
</dbReference>